<evidence type="ECO:0000256" key="1">
    <source>
        <dbReference type="SAM" id="MobiDB-lite"/>
    </source>
</evidence>
<organism evidence="2 3">
    <name type="scientific">Culex pipiens pipiens</name>
    <name type="common">Northern house mosquito</name>
    <dbReference type="NCBI Taxonomy" id="38569"/>
    <lineage>
        <taxon>Eukaryota</taxon>
        <taxon>Metazoa</taxon>
        <taxon>Ecdysozoa</taxon>
        <taxon>Arthropoda</taxon>
        <taxon>Hexapoda</taxon>
        <taxon>Insecta</taxon>
        <taxon>Pterygota</taxon>
        <taxon>Neoptera</taxon>
        <taxon>Endopterygota</taxon>
        <taxon>Diptera</taxon>
        <taxon>Nematocera</taxon>
        <taxon>Culicoidea</taxon>
        <taxon>Culicidae</taxon>
        <taxon>Culicinae</taxon>
        <taxon>Culicini</taxon>
        <taxon>Culex</taxon>
        <taxon>Culex</taxon>
    </lineage>
</organism>
<dbReference type="AlphaFoldDB" id="A0ABD1DXK6"/>
<reference evidence="2 3" key="1">
    <citation type="submission" date="2024-05" db="EMBL/GenBank/DDBJ databases">
        <title>Culex pipiens pipiens assembly and annotation.</title>
        <authorList>
            <person name="Alout H."/>
            <person name="Durand T."/>
        </authorList>
    </citation>
    <scope>NUCLEOTIDE SEQUENCE [LARGE SCALE GENOMIC DNA]</scope>
    <source>
        <strain evidence="2">HA-2024</strain>
        <tissue evidence="2">Whole body</tissue>
    </source>
</reference>
<dbReference type="EMBL" id="JBEHCU010000482">
    <property type="protein sequence ID" value="KAL1404371.1"/>
    <property type="molecule type" value="Genomic_DNA"/>
</dbReference>
<keyword evidence="3" id="KW-1185">Reference proteome</keyword>
<gene>
    <name evidence="2" type="ORF">pipiens_000098</name>
</gene>
<sequence>MIFTNDVTNFDTDISTLTLTTCKTQKHRERKLFYDTRKKLYGINSWPPASIPCHEIAIRIRLNKRRSNQLLLPARVRRRADEKKPAATERKSAQKLLAGTFLPPSAALLAGEANTKPDKKGTNAAATGNVAAAEMPQNADRKMRNIARAKVIQTPRAGFPGPDAASATELVTAANVANASMASIGKFQEKLTNKKQARGISVNRKHAQSRCRARRNATWR</sequence>
<dbReference type="Proteomes" id="UP001562425">
    <property type="component" value="Unassembled WGS sequence"/>
</dbReference>
<name>A0ABD1DXK6_CULPP</name>
<protein>
    <submittedName>
        <fullName evidence="2">Uncharacterized protein</fullName>
    </submittedName>
</protein>
<feature type="region of interest" description="Disordered" evidence="1">
    <location>
        <begin position="196"/>
        <end position="220"/>
    </location>
</feature>
<proteinExistence type="predicted"/>
<evidence type="ECO:0000313" key="2">
    <source>
        <dbReference type="EMBL" id="KAL1404371.1"/>
    </source>
</evidence>
<comment type="caution">
    <text evidence="2">The sequence shown here is derived from an EMBL/GenBank/DDBJ whole genome shotgun (WGS) entry which is preliminary data.</text>
</comment>
<accession>A0ABD1DXK6</accession>
<evidence type="ECO:0000313" key="3">
    <source>
        <dbReference type="Proteomes" id="UP001562425"/>
    </source>
</evidence>